<dbReference type="PANTHER" id="PTHR47966:SF51">
    <property type="entry name" value="BETA-SITE APP-CLEAVING ENZYME, ISOFORM A-RELATED"/>
    <property type="match status" value="1"/>
</dbReference>
<dbReference type="PROSITE" id="PS51767">
    <property type="entry name" value="PEPTIDASE_A1"/>
    <property type="match status" value="1"/>
</dbReference>
<evidence type="ECO:0000259" key="6">
    <source>
        <dbReference type="PROSITE" id="PS51767"/>
    </source>
</evidence>
<dbReference type="PANTHER" id="PTHR47966">
    <property type="entry name" value="BETA-SITE APP-CLEAVING ENZYME, ISOFORM A-RELATED"/>
    <property type="match status" value="1"/>
</dbReference>
<dbReference type="InterPro" id="IPR021109">
    <property type="entry name" value="Peptidase_aspartic_dom_sf"/>
</dbReference>
<evidence type="ECO:0000256" key="1">
    <source>
        <dbReference type="ARBA" id="ARBA00007447"/>
    </source>
</evidence>
<proteinExistence type="inferred from homology"/>
<dbReference type="AlphaFoldDB" id="A0A9P4IFD6"/>
<dbReference type="InterPro" id="IPR001461">
    <property type="entry name" value="Aspartic_peptidase_A1"/>
</dbReference>
<dbReference type="PROSITE" id="PS00141">
    <property type="entry name" value="ASP_PROTEASE"/>
    <property type="match status" value="2"/>
</dbReference>
<dbReference type="InterPro" id="IPR034164">
    <property type="entry name" value="Pepsin-like_dom"/>
</dbReference>
<keyword evidence="2 4" id="KW-0064">Aspartyl protease</keyword>
<feature type="active site" evidence="3">
    <location>
        <position position="284"/>
    </location>
</feature>
<dbReference type="Gene3D" id="2.40.70.10">
    <property type="entry name" value="Acid Proteases"/>
    <property type="match status" value="2"/>
</dbReference>
<evidence type="ECO:0000313" key="8">
    <source>
        <dbReference type="Proteomes" id="UP000799772"/>
    </source>
</evidence>
<dbReference type="PRINTS" id="PR00792">
    <property type="entry name" value="PEPSIN"/>
</dbReference>
<accession>A0A9P4IFD6</accession>
<protein>
    <submittedName>
        <fullName evidence="7">Acid protease</fullName>
    </submittedName>
</protein>
<dbReference type="Pfam" id="PF00026">
    <property type="entry name" value="Asp"/>
    <property type="match status" value="1"/>
</dbReference>
<dbReference type="SUPFAM" id="SSF50630">
    <property type="entry name" value="Acid proteases"/>
    <property type="match status" value="1"/>
</dbReference>
<gene>
    <name evidence="7" type="ORF">NA57DRAFT_77069</name>
</gene>
<sequence length="402" mass="42806">MGAILYTVVTSCLLLSTIAAPNHHGYQKIHVKAIQRSDGIQKINRHSHKSGAAQVPLVDFFKGTDLQWIGNVEIGSPPQTFSAVFDTGSPTFLIPSADCTPANGCAKDVSKFNPSRSRTFNLSSNTPFEFSFFTGGGVTPGNESQSGFLNTDRVSIGGLTVDNQEIGLVDSATPGFAPFLKHFQAVIGLGSAADLDGARNPILPALVAAGELLEPIVSFYIPPRSTGHAELTLGAIDHSKFVGDIHYIRPAVTDGLLASIWNVNFTNIFVNGRPTGVANFAVLDTGTSNIVAPSNDDAAAIYKHISIDIKLLNETGVFGIACERICELPATLDFEIEGRKYTIPSRDFNAGPIEGHPGMCQTVINGGDVGFWILGGSLLKHYYSTFNVETKVVGLAKAVEEL</sequence>
<feature type="signal peptide" evidence="5">
    <location>
        <begin position="1"/>
        <end position="19"/>
    </location>
</feature>
<feature type="chain" id="PRO_5040460387" evidence="5">
    <location>
        <begin position="20"/>
        <end position="402"/>
    </location>
</feature>
<dbReference type="CDD" id="cd05471">
    <property type="entry name" value="pepsin_like"/>
    <property type="match status" value="1"/>
</dbReference>
<keyword evidence="4 7" id="KW-0645">Protease</keyword>
<evidence type="ECO:0000256" key="4">
    <source>
        <dbReference type="RuleBase" id="RU000454"/>
    </source>
</evidence>
<dbReference type="GO" id="GO:0006508">
    <property type="term" value="P:proteolysis"/>
    <property type="evidence" value="ECO:0007669"/>
    <property type="project" value="UniProtKB-KW"/>
</dbReference>
<name>A0A9P4IFD6_9PEZI</name>
<dbReference type="Proteomes" id="UP000799772">
    <property type="component" value="Unassembled WGS sequence"/>
</dbReference>
<evidence type="ECO:0000256" key="2">
    <source>
        <dbReference type="ARBA" id="ARBA00022750"/>
    </source>
</evidence>
<feature type="active site" evidence="3">
    <location>
        <position position="86"/>
    </location>
</feature>
<comment type="caution">
    <text evidence="7">The sequence shown here is derived from an EMBL/GenBank/DDBJ whole genome shotgun (WGS) entry which is preliminary data.</text>
</comment>
<keyword evidence="5" id="KW-0732">Signal</keyword>
<dbReference type="GO" id="GO:0004190">
    <property type="term" value="F:aspartic-type endopeptidase activity"/>
    <property type="evidence" value="ECO:0007669"/>
    <property type="project" value="UniProtKB-KW"/>
</dbReference>
<comment type="similarity">
    <text evidence="1 4">Belongs to the peptidase A1 family.</text>
</comment>
<reference evidence="7" key="1">
    <citation type="journal article" date="2020" name="Stud. Mycol.">
        <title>101 Dothideomycetes genomes: a test case for predicting lifestyles and emergence of pathogens.</title>
        <authorList>
            <person name="Haridas S."/>
            <person name="Albert R."/>
            <person name="Binder M."/>
            <person name="Bloem J."/>
            <person name="Labutti K."/>
            <person name="Salamov A."/>
            <person name="Andreopoulos B."/>
            <person name="Baker S."/>
            <person name="Barry K."/>
            <person name="Bills G."/>
            <person name="Bluhm B."/>
            <person name="Cannon C."/>
            <person name="Castanera R."/>
            <person name="Culley D."/>
            <person name="Daum C."/>
            <person name="Ezra D."/>
            <person name="Gonzalez J."/>
            <person name="Henrissat B."/>
            <person name="Kuo A."/>
            <person name="Liang C."/>
            <person name="Lipzen A."/>
            <person name="Lutzoni F."/>
            <person name="Magnuson J."/>
            <person name="Mondo S."/>
            <person name="Nolan M."/>
            <person name="Ohm R."/>
            <person name="Pangilinan J."/>
            <person name="Park H.-J."/>
            <person name="Ramirez L."/>
            <person name="Alfaro M."/>
            <person name="Sun H."/>
            <person name="Tritt A."/>
            <person name="Yoshinaga Y."/>
            <person name="Zwiers L.-H."/>
            <person name="Turgeon B."/>
            <person name="Goodwin S."/>
            <person name="Spatafora J."/>
            <person name="Crous P."/>
            <person name="Grigoriev I."/>
        </authorList>
    </citation>
    <scope>NUCLEOTIDE SEQUENCE</scope>
    <source>
        <strain evidence="7">CBS 133067</strain>
    </source>
</reference>
<keyword evidence="4" id="KW-0378">Hydrolase</keyword>
<evidence type="ECO:0000256" key="5">
    <source>
        <dbReference type="SAM" id="SignalP"/>
    </source>
</evidence>
<dbReference type="EMBL" id="ML978127">
    <property type="protein sequence ID" value="KAF2098280.1"/>
    <property type="molecule type" value="Genomic_DNA"/>
</dbReference>
<feature type="domain" description="Peptidase A1" evidence="6">
    <location>
        <begin position="68"/>
        <end position="396"/>
    </location>
</feature>
<evidence type="ECO:0000256" key="3">
    <source>
        <dbReference type="PIRSR" id="PIRSR601461-1"/>
    </source>
</evidence>
<dbReference type="OrthoDB" id="771136at2759"/>
<dbReference type="InterPro" id="IPR001969">
    <property type="entry name" value="Aspartic_peptidase_AS"/>
</dbReference>
<keyword evidence="8" id="KW-1185">Reference proteome</keyword>
<organism evidence="7 8">
    <name type="scientific">Rhizodiscina lignyota</name>
    <dbReference type="NCBI Taxonomy" id="1504668"/>
    <lineage>
        <taxon>Eukaryota</taxon>
        <taxon>Fungi</taxon>
        <taxon>Dikarya</taxon>
        <taxon>Ascomycota</taxon>
        <taxon>Pezizomycotina</taxon>
        <taxon>Dothideomycetes</taxon>
        <taxon>Pleosporomycetidae</taxon>
        <taxon>Aulographales</taxon>
        <taxon>Rhizodiscinaceae</taxon>
        <taxon>Rhizodiscina</taxon>
    </lineage>
</organism>
<evidence type="ECO:0000313" key="7">
    <source>
        <dbReference type="EMBL" id="KAF2098280.1"/>
    </source>
</evidence>
<dbReference type="InterPro" id="IPR033121">
    <property type="entry name" value="PEPTIDASE_A1"/>
</dbReference>